<reference evidence="2 3" key="1">
    <citation type="submission" date="2020-08" db="EMBL/GenBank/DDBJ databases">
        <title>Genomic Encyclopedia of Type Strains, Phase III (KMG-III): the genomes of soil and plant-associated and newly described type strains.</title>
        <authorList>
            <person name="Whitman W."/>
        </authorList>
    </citation>
    <scope>NUCLEOTIDE SEQUENCE [LARGE SCALE GENOMIC DNA]</scope>
    <source>
        <strain evidence="2 3">CECT 8712</strain>
    </source>
</reference>
<evidence type="ECO:0000313" key="2">
    <source>
        <dbReference type="EMBL" id="MBB6121430.1"/>
    </source>
</evidence>
<feature type="compositionally biased region" description="Acidic residues" evidence="1">
    <location>
        <begin position="25"/>
        <end position="34"/>
    </location>
</feature>
<dbReference type="EMBL" id="JACHJO010000010">
    <property type="protein sequence ID" value="MBB6121430.1"/>
    <property type="molecule type" value="Genomic_DNA"/>
</dbReference>
<name>A0A841IT75_9ACTN</name>
<accession>A0A841IT75</accession>
<feature type="region of interest" description="Disordered" evidence="1">
    <location>
        <begin position="1"/>
        <end position="34"/>
    </location>
</feature>
<sequence length="34" mass="3773">MLTRESLPEPEEEPDAAYPAAPERDVDEDTATAR</sequence>
<protein>
    <submittedName>
        <fullName evidence="2">Uncharacterized protein</fullName>
    </submittedName>
</protein>
<dbReference type="AlphaFoldDB" id="A0A841IT75"/>
<proteinExistence type="predicted"/>
<evidence type="ECO:0000313" key="3">
    <source>
        <dbReference type="Proteomes" id="UP000536604"/>
    </source>
</evidence>
<comment type="caution">
    <text evidence="2">The sequence shown here is derived from an EMBL/GenBank/DDBJ whole genome shotgun (WGS) entry which is preliminary data.</text>
</comment>
<keyword evidence="3" id="KW-1185">Reference proteome</keyword>
<evidence type="ECO:0000256" key="1">
    <source>
        <dbReference type="SAM" id="MobiDB-lite"/>
    </source>
</evidence>
<gene>
    <name evidence="2" type="ORF">FHS13_003399</name>
</gene>
<dbReference type="Proteomes" id="UP000536604">
    <property type="component" value="Unassembled WGS sequence"/>
</dbReference>
<organism evidence="2 3">
    <name type="scientific">Nocardiopsis algeriensis</name>
    <dbReference type="NCBI Taxonomy" id="1478215"/>
    <lineage>
        <taxon>Bacteria</taxon>
        <taxon>Bacillati</taxon>
        <taxon>Actinomycetota</taxon>
        <taxon>Actinomycetes</taxon>
        <taxon>Streptosporangiales</taxon>
        <taxon>Nocardiopsidaceae</taxon>
        <taxon>Nocardiopsis</taxon>
    </lineage>
</organism>